<dbReference type="Proteomes" id="UP000789525">
    <property type="component" value="Unassembled WGS sequence"/>
</dbReference>
<sequence>MEASQNSDSDSQGDVETIKPLLPLNANPLENDLSRLIPGLYRLLDLCKDNGSNGLVVESVTDQTLMTRKKVTDPIEKCLKIPVKDFGKMINGHALSIDRNLDMKSLVALIRNGLPEMEDELEPFEKAL</sequence>
<evidence type="ECO:0000313" key="2">
    <source>
        <dbReference type="Proteomes" id="UP000789525"/>
    </source>
</evidence>
<name>A0ACA9JWF8_9GLOM</name>
<keyword evidence="2" id="KW-1185">Reference proteome</keyword>
<accession>A0ACA9JWF8</accession>
<dbReference type="EMBL" id="CAJVPT010000170">
    <property type="protein sequence ID" value="CAG8439883.1"/>
    <property type="molecule type" value="Genomic_DNA"/>
</dbReference>
<protein>
    <submittedName>
        <fullName evidence="1">6326_t:CDS:1</fullName>
    </submittedName>
</protein>
<comment type="caution">
    <text evidence="1">The sequence shown here is derived from an EMBL/GenBank/DDBJ whole genome shotgun (WGS) entry which is preliminary data.</text>
</comment>
<organism evidence="1 2">
    <name type="scientific">Acaulospora colombiana</name>
    <dbReference type="NCBI Taxonomy" id="27376"/>
    <lineage>
        <taxon>Eukaryota</taxon>
        <taxon>Fungi</taxon>
        <taxon>Fungi incertae sedis</taxon>
        <taxon>Mucoromycota</taxon>
        <taxon>Glomeromycotina</taxon>
        <taxon>Glomeromycetes</taxon>
        <taxon>Diversisporales</taxon>
        <taxon>Acaulosporaceae</taxon>
        <taxon>Acaulospora</taxon>
    </lineage>
</organism>
<proteinExistence type="predicted"/>
<evidence type="ECO:0000313" key="1">
    <source>
        <dbReference type="EMBL" id="CAG8439883.1"/>
    </source>
</evidence>
<reference evidence="1" key="1">
    <citation type="submission" date="2021-06" db="EMBL/GenBank/DDBJ databases">
        <authorList>
            <person name="Kallberg Y."/>
            <person name="Tangrot J."/>
            <person name="Rosling A."/>
        </authorList>
    </citation>
    <scope>NUCLEOTIDE SEQUENCE</scope>
    <source>
        <strain evidence="1">CL356</strain>
    </source>
</reference>
<gene>
    <name evidence="1" type="ORF">ACOLOM_LOCUS154</name>
</gene>